<dbReference type="Proteomes" id="UP001056120">
    <property type="component" value="Linkage Group LG03"/>
</dbReference>
<name>A0ACB9JN77_9ASTR</name>
<protein>
    <submittedName>
        <fullName evidence="1">Uncharacterized protein</fullName>
    </submittedName>
</protein>
<comment type="caution">
    <text evidence="1">The sequence shown here is derived from an EMBL/GenBank/DDBJ whole genome shotgun (WGS) entry which is preliminary data.</text>
</comment>
<evidence type="ECO:0000313" key="1">
    <source>
        <dbReference type="EMBL" id="KAI3821797.1"/>
    </source>
</evidence>
<organism evidence="1 2">
    <name type="scientific">Smallanthus sonchifolius</name>
    <dbReference type="NCBI Taxonomy" id="185202"/>
    <lineage>
        <taxon>Eukaryota</taxon>
        <taxon>Viridiplantae</taxon>
        <taxon>Streptophyta</taxon>
        <taxon>Embryophyta</taxon>
        <taxon>Tracheophyta</taxon>
        <taxon>Spermatophyta</taxon>
        <taxon>Magnoliopsida</taxon>
        <taxon>eudicotyledons</taxon>
        <taxon>Gunneridae</taxon>
        <taxon>Pentapetalae</taxon>
        <taxon>asterids</taxon>
        <taxon>campanulids</taxon>
        <taxon>Asterales</taxon>
        <taxon>Asteraceae</taxon>
        <taxon>Asteroideae</taxon>
        <taxon>Heliantheae alliance</taxon>
        <taxon>Millerieae</taxon>
        <taxon>Smallanthus</taxon>
    </lineage>
</organism>
<sequence length="90" mass="10596">MERGGRVSRDGGGLGPKNRQRSSKHRRSRPMHVDSDGRLQKCVEKEKEKGKLLEANEQLDIFDEVLEYRALNKEELQRRMECRKIKTMKN</sequence>
<gene>
    <name evidence="1" type="ORF">L1987_09370</name>
</gene>
<accession>A0ACB9JN77</accession>
<reference evidence="1 2" key="2">
    <citation type="journal article" date="2022" name="Mol. Ecol. Resour.">
        <title>The genomes of chicory, endive, great burdock and yacon provide insights into Asteraceae paleo-polyploidization history and plant inulin production.</title>
        <authorList>
            <person name="Fan W."/>
            <person name="Wang S."/>
            <person name="Wang H."/>
            <person name="Wang A."/>
            <person name="Jiang F."/>
            <person name="Liu H."/>
            <person name="Zhao H."/>
            <person name="Xu D."/>
            <person name="Zhang Y."/>
        </authorList>
    </citation>
    <scope>NUCLEOTIDE SEQUENCE [LARGE SCALE GENOMIC DNA]</scope>
    <source>
        <strain evidence="2">cv. Yunnan</strain>
        <tissue evidence="1">Leaves</tissue>
    </source>
</reference>
<dbReference type="EMBL" id="CM042020">
    <property type="protein sequence ID" value="KAI3821797.1"/>
    <property type="molecule type" value="Genomic_DNA"/>
</dbReference>
<keyword evidence="2" id="KW-1185">Reference proteome</keyword>
<reference evidence="2" key="1">
    <citation type="journal article" date="2022" name="Mol. Ecol. Resour.">
        <title>The genomes of chicory, endive, great burdock and yacon provide insights into Asteraceae palaeo-polyploidization history and plant inulin production.</title>
        <authorList>
            <person name="Fan W."/>
            <person name="Wang S."/>
            <person name="Wang H."/>
            <person name="Wang A."/>
            <person name="Jiang F."/>
            <person name="Liu H."/>
            <person name="Zhao H."/>
            <person name="Xu D."/>
            <person name="Zhang Y."/>
        </authorList>
    </citation>
    <scope>NUCLEOTIDE SEQUENCE [LARGE SCALE GENOMIC DNA]</scope>
    <source>
        <strain evidence="2">cv. Yunnan</strain>
    </source>
</reference>
<proteinExistence type="predicted"/>
<evidence type="ECO:0000313" key="2">
    <source>
        <dbReference type="Proteomes" id="UP001056120"/>
    </source>
</evidence>